<organism evidence="1 2">
    <name type="scientific">Ricinus communis</name>
    <name type="common">Castor bean</name>
    <dbReference type="NCBI Taxonomy" id="3988"/>
    <lineage>
        <taxon>Eukaryota</taxon>
        <taxon>Viridiplantae</taxon>
        <taxon>Streptophyta</taxon>
        <taxon>Embryophyta</taxon>
        <taxon>Tracheophyta</taxon>
        <taxon>Spermatophyta</taxon>
        <taxon>Magnoliopsida</taxon>
        <taxon>eudicotyledons</taxon>
        <taxon>Gunneridae</taxon>
        <taxon>Pentapetalae</taxon>
        <taxon>rosids</taxon>
        <taxon>fabids</taxon>
        <taxon>Malpighiales</taxon>
        <taxon>Euphorbiaceae</taxon>
        <taxon>Acalyphoideae</taxon>
        <taxon>Acalypheae</taxon>
        <taxon>Ricinus</taxon>
    </lineage>
</organism>
<dbReference type="InParanoid" id="B9TGR5"/>
<accession>B9TGR5</accession>
<dbReference type="AlphaFoldDB" id="B9TGR5"/>
<gene>
    <name evidence="1" type="ORF">RCOM_1870400</name>
</gene>
<name>B9TGR5_RICCO</name>
<proteinExistence type="predicted"/>
<evidence type="ECO:0000313" key="2">
    <source>
        <dbReference type="Proteomes" id="UP000008311"/>
    </source>
</evidence>
<dbReference type="Proteomes" id="UP000008311">
    <property type="component" value="Unassembled WGS sequence"/>
</dbReference>
<keyword evidence="2" id="KW-1185">Reference proteome</keyword>
<sequence>MYNAIIPLAQPIVAVQVDAAQLAGSTGAELLARLEIHFMRPVVLVAWDETSRFISLGYPCPEDALTSDDLEWRQFELPPEPEIPF</sequence>
<evidence type="ECO:0000313" key="1">
    <source>
        <dbReference type="EMBL" id="EEF24948.1"/>
    </source>
</evidence>
<reference evidence="2" key="1">
    <citation type="journal article" date="2010" name="Nat. Biotechnol.">
        <title>Draft genome sequence of the oilseed species Ricinus communis.</title>
        <authorList>
            <person name="Chan A.P."/>
            <person name="Crabtree J."/>
            <person name="Zhao Q."/>
            <person name="Lorenzi H."/>
            <person name="Orvis J."/>
            <person name="Puiu D."/>
            <person name="Melake-Berhan A."/>
            <person name="Jones K.M."/>
            <person name="Redman J."/>
            <person name="Chen G."/>
            <person name="Cahoon E.B."/>
            <person name="Gedil M."/>
            <person name="Stanke M."/>
            <person name="Haas B.J."/>
            <person name="Wortman J.R."/>
            <person name="Fraser-Liggett C.M."/>
            <person name="Ravel J."/>
            <person name="Rabinowicz P.D."/>
        </authorList>
    </citation>
    <scope>NUCLEOTIDE SEQUENCE [LARGE SCALE GENOMIC DNA]</scope>
    <source>
        <strain evidence="2">cv. Hale</strain>
    </source>
</reference>
<protein>
    <submittedName>
        <fullName evidence="1">Uncharacterized protein</fullName>
    </submittedName>
</protein>
<dbReference type="EMBL" id="EQ980866">
    <property type="protein sequence ID" value="EEF24948.1"/>
    <property type="molecule type" value="Genomic_DNA"/>
</dbReference>